<evidence type="ECO:0000256" key="6">
    <source>
        <dbReference type="ARBA" id="ARBA00023027"/>
    </source>
</evidence>
<dbReference type="PROSITE" id="PS00974">
    <property type="entry name" value="MANNITOL_DHGENASE"/>
    <property type="match status" value="1"/>
</dbReference>
<dbReference type="InterPro" id="IPR000669">
    <property type="entry name" value="Mannitol_DH"/>
</dbReference>
<evidence type="ECO:0000256" key="7">
    <source>
        <dbReference type="ARBA" id="ARBA00048615"/>
    </source>
</evidence>
<sequence length="399" mass="44924">MPEHSSNIAVQFGAGNIGRGFIGALLAKSNYKVTFLDIDEEVVNTLNKQHAYKIEYLDIEKGSREIKNVHGALTGSPAMIDAIHEASIITTAVGANILKFIAPEICNALKARATRSPNLRTLNIIACENLVGNTSLLKDLILKSLAEEQDETIRKKTESYISQHVGFPNCCVDRIVPPYKGDAVLDVGVERFREWIVDETEMKKPYPEIDGMTLTKNLTAYVQRKLFTLNTGHAITAYLGFVKHYDTIDQAIADKDICSTVLAAMKESGAALVKEHSSIFNKEDHEQYINKILSRFKNPHVVDEIDRVGREPKRKLAVNDRLIGPCNMAAKYGLPVDHLLRGVAAAFLYWVHAEMEEDKSEEEVRKLVVETTEWKGDDERVGRVIENYRELEREWKSKQ</sequence>
<dbReference type="EMBL" id="ML119866">
    <property type="protein sequence ID" value="RPA72338.1"/>
    <property type="molecule type" value="Genomic_DNA"/>
</dbReference>
<dbReference type="GO" id="GO:0005829">
    <property type="term" value="C:cytosol"/>
    <property type="evidence" value="ECO:0007669"/>
    <property type="project" value="TreeGrafter"/>
</dbReference>
<dbReference type="SUPFAM" id="SSF48179">
    <property type="entry name" value="6-phosphogluconate dehydrogenase C-terminal domain-like"/>
    <property type="match status" value="1"/>
</dbReference>
<keyword evidence="5" id="KW-0560">Oxidoreductase</keyword>
<dbReference type="OrthoDB" id="418169at2759"/>
<dbReference type="STRING" id="1160509.A0A3N4HHX5"/>
<keyword evidence="11" id="KW-1185">Reference proteome</keyword>
<dbReference type="InterPro" id="IPR013131">
    <property type="entry name" value="Mannitol_DH_N"/>
</dbReference>
<dbReference type="Pfam" id="PF01232">
    <property type="entry name" value="Mannitol_dh"/>
    <property type="match status" value="1"/>
</dbReference>
<dbReference type="Pfam" id="PF08125">
    <property type="entry name" value="Mannitol_dh_C"/>
    <property type="match status" value="1"/>
</dbReference>
<dbReference type="InterPro" id="IPR023028">
    <property type="entry name" value="Mannitol_1_phos_5_DH"/>
</dbReference>
<protein>
    <recommendedName>
        <fullName evidence="4">Mannitol-1-phosphate 5-dehydrogenase</fullName>
        <ecNumber evidence="3">1.1.1.17</ecNumber>
    </recommendedName>
</protein>
<dbReference type="InterPro" id="IPR008927">
    <property type="entry name" value="6-PGluconate_DH-like_C_sf"/>
</dbReference>
<evidence type="ECO:0000256" key="1">
    <source>
        <dbReference type="ARBA" id="ARBA00006541"/>
    </source>
</evidence>
<dbReference type="Gene3D" id="3.40.50.720">
    <property type="entry name" value="NAD(P)-binding Rossmann-like Domain"/>
    <property type="match status" value="1"/>
</dbReference>
<dbReference type="HAMAP" id="MF_00196">
    <property type="entry name" value="Mannitol_dehydrog"/>
    <property type="match status" value="1"/>
</dbReference>
<dbReference type="Proteomes" id="UP000275078">
    <property type="component" value="Unassembled WGS sequence"/>
</dbReference>
<feature type="domain" description="Mannitol dehydrogenase C-terminal" evidence="9">
    <location>
        <begin position="217"/>
        <end position="360"/>
    </location>
</feature>
<dbReference type="EC" id="1.1.1.17" evidence="3"/>
<dbReference type="AlphaFoldDB" id="A0A3N4HHX5"/>
<gene>
    <name evidence="10" type="ORF">BJ508DRAFT_419527</name>
</gene>
<dbReference type="PRINTS" id="PR00084">
    <property type="entry name" value="MTLDHDRGNASE"/>
</dbReference>
<evidence type="ECO:0000259" key="9">
    <source>
        <dbReference type="Pfam" id="PF08125"/>
    </source>
</evidence>
<dbReference type="Gene3D" id="1.10.1040.10">
    <property type="entry name" value="N-(1-d-carboxylethyl)-l-norvaline Dehydrogenase, domain 2"/>
    <property type="match status" value="1"/>
</dbReference>
<evidence type="ECO:0000256" key="5">
    <source>
        <dbReference type="ARBA" id="ARBA00023002"/>
    </source>
</evidence>
<dbReference type="GO" id="GO:0008926">
    <property type="term" value="F:mannitol-1-phosphate 5-dehydrogenase activity"/>
    <property type="evidence" value="ECO:0007669"/>
    <property type="project" value="UniProtKB-EC"/>
</dbReference>
<dbReference type="SUPFAM" id="SSF51735">
    <property type="entry name" value="NAD(P)-binding Rossmann-fold domains"/>
    <property type="match status" value="1"/>
</dbReference>
<proteinExistence type="inferred from homology"/>
<dbReference type="NCBIfam" id="NF002646">
    <property type="entry name" value="PRK02318.1-2"/>
    <property type="match status" value="1"/>
</dbReference>
<evidence type="ECO:0000256" key="2">
    <source>
        <dbReference type="ARBA" id="ARBA00011245"/>
    </source>
</evidence>
<dbReference type="PANTHER" id="PTHR30524">
    <property type="entry name" value="MANNITOL-1-PHOSPHATE 5-DEHYDROGENASE"/>
    <property type="match status" value="1"/>
</dbReference>
<evidence type="ECO:0000313" key="10">
    <source>
        <dbReference type="EMBL" id="RPA72338.1"/>
    </source>
</evidence>
<organism evidence="10 11">
    <name type="scientific">Ascobolus immersus RN42</name>
    <dbReference type="NCBI Taxonomy" id="1160509"/>
    <lineage>
        <taxon>Eukaryota</taxon>
        <taxon>Fungi</taxon>
        <taxon>Dikarya</taxon>
        <taxon>Ascomycota</taxon>
        <taxon>Pezizomycotina</taxon>
        <taxon>Pezizomycetes</taxon>
        <taxon>Pezizales</taxon>
        <taxon>Ascobolaceae</taxon>
        <taxon>Ascobolus</taxon>
    </lineage>
</organism>
<evidence type="ECO:0000256" key="3">
    <source>
        <dbReference type="ARBA" id="ARBA00012939"/>
    </source>
</evidence>
<evidence type="ECO:0000259" key="8">
    <source>
        <dbReference type="Pfam" id="PF01232"/>
    </source>
</evidence>
<comment type="similarity">
    <text evidence="1">Belongs to the mannitol dehydrogenase family.</text>
</comment>
<dbReference type="InterPro" id="IPR036291">
    <property type="entry name" value="NAD(P)-bd_dom_sf"/>
</dbReference>
<comment type="subunit">
    <text evidence="2">Monomer.</text>
</comment>
<dbReference type="InterPro" id="IPR013118">
    <property type="entry name" value="Mannitol_DH_C"/>
</dbReference>
<name>A0A3N4HHX5_ASCIM</name>
<keyword evidence="6" id="KW-0520">NAD</keyword>
<reference evidence="10 11" key="1">
    <citation type="journal article" date="2018" name="Nat. Ecol. Evol.">
        <title>Pezizomycetes genomes reveal the molecular basis of ectomycorrhizal truffle lifestyle.</title>
        <authorList>
            <person name="Murat C."/>
            <person name="Payen T."/>
            <person name="Noel B."/>
            <person name="Kuo A."/>
            <person name="Morin E."/>
            <person name="Chen J."/>
            <person name="Kohler A."/>
            <person name="Krizsan K."/>
            <person name="Balestrini R."/>
            <person name="Da Silva C."/>
            <person name="Montanini B."/>
            <person name="Hainaut M."/>
            <person name="Levati E."/>
            <person name="Barry K.W."/>
            <person name="Belfiori B."/>
            <person name="Cichocki N."/>
            <person name="Clum A."/>
            <person name="Dockter R.B."/>
            <person name="Fauchery L."/>
            <person name="Guy J."/>
            <person name="Iotti M."/>
            <person name="Le Tacon F."/>
            <person name="Lindquist E.A."/>
            <person name="Lipzen A."/>
            <person name="Malagnac F."/>
            <person name="Mello A."/>
            <person name="Molinier V."/>
            <person name="Miyauchi S."/>
            <person name="Poulain J."/>
            <person name="Riccioni C."/>
            <person name="Rubini A."/>
            <person name="Sitrit Y."/>
            <person name="Splivallo R."/>
            <person name="Traeger S."/>
            <person name="Wang M."/>
            <person name="Zifcakova L."/>
            <person name="Wipf D."/>
            <person name="Zambonelli A."/>
            <person name="Paolocci F."/>
            <person name="Nowrousian M."/>
            <person name="Ottonello S."/>
            <person name="Baldrian P."/>
            <person name="Spatafora J.W."/>
            <person name="Henrissat B."/>
            <person name="Nagy L.G."/>
            <person name="Aury J.M."/>
            <person name="Wincker P."/>
            <person name="Grigoriev I.V."/>
            <person name="Bonfante P."/>
            <person name="Martin F.M."/>
        </authorList>
    </citation>
    <scope>NUCLEOTIDE SEQUENCE [LARGE SCALE GENOMIC DNA]</scope>
    <source>
        <strain evidence="10 11">RN42</strain>
    </source>
</reference>
<accession>A0A3N4HHX5</accession>
<dbReference type="NCBIfam" id="NF002652">
    <property type="entry name" value="PRK02318.2-5"/>
    <property type="match status" value="1"/>
</dbReference>
<dbReference type="InterPro" id="IPR023027">
    <property type="entry name" value="Mannitol_DH_CS"/>
</dbReference>
<dbReference type="GO" id="GO:0019592">
    <property type="term" value="P:mannitol catabolic process"/>
    <property type="evidence" value="ECO:0007669"/>
    <property type="project" value="TreeGrafter"/>
</dbReference>
<dbReference type="PANTHER" id="PTHR30524:SF0">
    <property type="entry name" value="ALTRONATE OXIDOREDUCTASE-RELATED"/>
    <property type="match status" value="1"/>
</dbReference>
<dbReference type="InterPro" id="IPR013328">
    <property type="entry name" value="6PGD_dom2"/>
</dbReference>
<feature type="domain" description="Mannitol dehydrogenase N-terminal" evidence="8">
    <location>
        <begin position="9"/>
        <end position="210"/>
    </location>
</feature>
<comment type="catalytic activity">
    <reaction evidence="7">
        <text>D-mannitol 1-phosphate + NAD(+) = beta-D-fructose 6-phosphate + NADH + H(+)</text>
        <dbReference type="Rhea" id="RHEA:19661"/>
        <dbReference type="ChEBI" id="CHEBI:15378"/>
        <dbReference type="ChEBI" id="CHEBI:57540"/>
        <dbReference type="ChEBI" id="CHEBI:57634"/>
        <dbReference type="ChEBI" id="CHEBI:57945"/>
        <dbReference type="ChEBI" id="CHEBI:61381"/>
        <dbReference type="EC" id="1.1.1.17"/>
    </reaction>
</comment>
<evidence type="ECO:0000313" key="11">
    <source>
        <dbReference type="Proteomes" id="UP000275078"/>
    </source>
</evidence>
<evidence type="ECO:0000256" key="4">
    <source>
        <dbReference type="ARBA" id="ARBA00016219"/>
    </source>
</evidence>